<dbReference type="PANTHER" id="PTHR46796">
    <property type="entry name" value="HTH-TYPE TRANSCRIPTIONAL ACTIVATOR RHAS-RELATED"/>
    <property type="match status" value="1"/>
</dbReference>
<accession>A0ABT7CBP4</accession>
<proteinExistence type="predicted"/>
<name>A0ABT7CBP4_9MICO</name>
<dbReference type="Pfam" id="PF12833">
    <property type="entry name" value="HTH_18"/>
    <property type="match status" value="1"/>
</dbReference>
<dbReference type="PANTHER" id="PTHR46796:SF13">
    <property type="entry name" value="HTH-TYPE TRANSCRIPTIONAL ACTIVATOR RHAS"/>
    <property type="match status" value="1"/>
</dbReference>
<feature type="domain" description="HTH araC/xylS-type" evidence="4">
    <location>
        <begin position="1"/>
        <end position="69"/>
    </location>
</feature>
<evidence type="ECO:0000259" key="4">
    <source>
        <dbReference type="PROSITE" id="PS01124"/>
    </source>
</evidence>
<evidence type="ECO:0000256" key="1">
    <source>
        <dbReference type="ARBA" id="ARBA00023015"/>
    </source>
</evidence>
<evidence type="ECO:0000256" key="3">
    <source>
        <dbReference type="ARBA" id="ARBA00023163"/>
    </source>
</evidence>
<keyword evidence="6" id="KW-1185">Reference proteome</keyword>
<dbReference type="Proteomes" id="UP001170379">
    <property type="component" value="Unassembled WGS sequence"/>
</dbReference>
<comment type="caution">
    <text evidence="5">The sequence shown here is derived from an EMBL/GenBank/DDBJ whole genome shotgun (WGS) entry which is preliminary data.</text>
</comment>
<dbReference type="InterPro" id="IPR050204">
    <property type="entry name" value="AraC_XylS_family_regulators"/>
</dbReference>
<keyword evidence="2" id="KW-0238">DNA-binding</keyword>
<protein>
    <recommendedName>
        <fullName evidence="4">HTH araC/xylS-type domain-containing protein</fullName>
    </recommendedName>
</protein>
<keyword evidence="1" id="KW-0805">Transcription regulation</keyword>
<dbReference type="InterPro" id="IPR018060">
    <property type="entry name" value="HTH_AraC"/>
</dbReference>
<keyword evidence="3" id="KW-0804">Transcription</keyword>
<dbReference type="EMBL" id="PXVD01000031">
    <property type="protein sequence ID" value="MDJ1372587.1"/>
    <property type="molecule type" value="Genomic_DNA"/>
</dbReference>
<dbReference type="InterPro" id="IPR009057">
    <property type="entry name" value="Homeodomain-like_sf"/>
</dbReference>
<reference evidence="5" key="1">
    <citation type="submission" date="2018-03" db="EMBL/GenBank/DDBJ databases">
        <authorList>
            <person name="Nunes O.C."/>
            <person name="Lopes A.R."/>
            <person name="Froufe H."/>
            <person name="Munoz-Merida A."/>
            <person name="Barroso C."/>
            <person name="Egas C."/>
        </authorList>
    </citation>
    <scope>NUCLEOTIDE SEQUENCE</scope>
    <source>
        <strain evidence="5">ON4</strain>
    </source>
</reference>
<gene>
    <name evidence="5" type="ORF">C7K25_14670</name>
</gene>
<dbReference type="SMART" id="SM00342">
    <property type="entry name" value="HTH_ARAC"/>
    <property type="match status" value="1"/>
</dbReference>
<sequence>MSRLFQQHVQTSPARYLRAQRAHRMAELLISTTDSIETIARHVGWSDPAHASRAFRSIHGVSPQHYRRTHGGAALVRADS</sequence>
<dbReference type="SUPFAM" id="SSF46689">
    <property type="entry name" value="Homeodomain-like"/>
    <property type="match status" value="1"/>
</dbReference>
<evidence type="ECO:0000313" key="5">
    <source>
        <dbReference type="EMBL" id="MDJ1372587.1"/>
    </source>
</evidence>
<organism evidence="5 6">
    <name type="scientific">Gulosibacter molinativorax</name>
    <dbReference type="NCBI Taxonomy" id="256821"/>
    <lineage>
        <taxon>Bacteria</taxon>
        <taxon>Bacillati</taxon>
        <taxon>Actinomycetota</taxon>
        <taxon>Actinomycetes</taxon>
        <taxon>Micrococcales</taxon>
        <taxon>Microbacteriaceae</taxon>
        <taxon>Gulosibacter</taxon>
    </lineage>
</organism>
<evidence type="ECO:0000256" key="2">
    <source>
        <dbReference type="ARBA" id="ARBA00023125"/>
    </source>
</evidence>
<evidence type="ECO:0000313" key="6">
    <source>
        <dbReference type="Proteomes" id="UP001170379"/>
    </source>
</evidence>
<reference evidence="5" key="2">
    <citation type="journal article" date="2022" name="Sci. Rep.">
        <title>In silico prediction of the enzymes involved in the degradation of the herbicide molinate by Gulosibacter molinativorax ON4T.</title>
        <authorList>
            <person name="Lopes A.R."/>
            <person name="Bunin E."/>
            <person name="Viana A.T."/>
            <person name="Froufe H."/>
            <person name="Munoz-Merida A."/>
            <person name="Pinho D."/>
            <person name="Figueiredo J."/>
            <person name="Barroso C."/>
            <person name="Vaz-Moreira I."/>
            <person name="Bellanger X."/>
            <person name="Egas C."/>
            <person name="Nunes O.C."/>
        </authorList>
    </citation>
    <scope>NUCLEOTIDE SEQUENCE</scope>
    <source>
        <strain evidence="5">ON4</strain>
    </source>
</reference>
<dbReference type="Gene3D" id="1.10.10.60">
    <property type="entry name" value="Homeodomain-like"/>
    <property type="match status" value="2"/>
</dbReference>
<dbReference type="PROSITE" id="PS01124">
    <property type="entry name" value="HTH_ARAC_FAMILY_2"/>
    <property type="match status" value="1"/>
</dbReference>